<dbReference type="InterPro" id="IPR039425">
    <property type="entry name" value="RNA_pol_sigma-70-like"/>
</dbReference>
<dbReference type="SUPFAM" id="SSF88946">
    <property type="entry name" value="Sigma2 domain of RNA polymerase sigma factors"/>
    <property type="match status" value="1"/>
</dbReference>
<reference evidence="7 8" key="1">
    <citation type="submission" date="2020-08" db="EMBL/GenBank/DDBJ databases">
        <title>Genomic Encyclopedia of Type Strains, Phase IV (KMG-IV): sequencing the most valuable type-strain genomes for metagenomic binning, comparative biology and taxonomic classification.</title>
        <authorList>
            <person name="Goeker M."/>
        </authorList>
    </citation>
    <scope>NUCLEOTIDE SEQUENCE [LARGE SCALE GENOMIC DNA]</scope>
    <source>
        <strain evidence="7 8">DSM 104969</strain>
    </source>
</reference>
<evidence type="ECO:0000313" key="7">
    <source>
        <dbReference type="EMBL" id="MBB4034158.1"/>
    </source>
</evidence>
<dbReference type="AlphaFoldDB" id="A0A840CJG8"/>
<dbReference type="GO" id="GO:0016987">
    <property type="term" value="F:sigma factor activity"/>
    <property type="evidence" value="ECO:0007669"/>
    <property type="project" value="UniProtKB-KW"/>
</dbReference>
<organism evidence="7 8">
    <name type="scientific">Dysgonomonas hofstadii</name>
    <dbReference type="NCBI Taxonomy" id="637886"/>
    <lineage>
        <taxon>Bacteria</taxon>
        <taxon>Pseudomonadati</taxon>
        <taxon>Bacteroidota</taxon>
        <taxon>Bacteroidia</taxon>
        <taxon>Bacteroidales</taxon>
        <taxon>Dysgonomonadaceae</taxon>
        <taxon>Dysgonomonas</taxon>
    </lineage>
</organism>
<accession>A0A840CJG8</accession>
<dbReference type="PANTHER" id="PTHR43133">
    <property type="entry name" value="RNA POLYMERASE ECF-TYPE SIGMA FACTO"/>
    <property type="match status" value="1"/>
</dbReference>
<evidence type="ECO:0000256" key="1">
    <source>
        <dbReference type="ARBA" id="ARBA00010641"/>
    </source>
</evidence>
<protein>
    <submittedName>
        <fullName evidence="7">RNA polymerase sigma factor (Sigma-70 family)</fullName>
    </submittedName>
</protein>
<sequence>MDKDIIKVWDLFRDGDEDSFSLLFETFFDTLFRYGMKFVSDENLVKDCIQDLFIKLHNNRASLSSTTNPKFYLLFSLKNMILDAIAKNKRLTYVSPQDLPFIATYQYLSEQEETEETEEVKQKFEQVLNMLNSRQKEAIYLRFQLDLSYEEISELLGINYQSARNLIHRSITKIRDNMDLALFISLFIRVFN</sequence>
<dbReference type="InterPro" id="IPR036388">
    <property type="entry name" value="WH-like_DNA-bd_sf"/>
</dbReference>
<evidence type="ECO:0000256" key="2">
    <source>
        <dbReference type="ARBA" id="ARBA00023015"/>
    </source>
</evidence>
<dbReference type="GO" id="GO:0003677">
    <property type="term" value="F:DNA binding"/>
    <property type="evidence" value="ECO:0007669"/>
    <property type="project" value="InterPro"/>
</dbReference>
<dbReference type="CDD" id="cd06171">
    <property type="entry name" value="Sigma70_r4"/>
    <property type="match status" value="1"/>
</dbReference>
<evidence type="ECO:0000256" key="3">
    <source>
        <dbReference type="ARBA" id="ARBA00023082"/>
    </source>
</evidence>
<dbReference type="PANTHER" id="PTHR43133:SF46">
    <property type="entry name" value="RNA POLYMERASE SIGMA-70 FACTOR ECF SUBFAMILY"/>
    <property type="match status" value="1"/>
</dbReference>
<gene>
    <name evidence="7" type="ORF">GGR21_000043</name>
</gene>
<dbReference type="InterPro" id="IPR007627">
    <property type="entry name" value="RNA_pol_sigma70_r2"/>
</dbReference>
<keyword evidence="2" id="KW-0805">Transcription regulation</keyword>
<proteinExistence type="inferred from homology"/>
<evidence type="ECO:0000259" key="5">
    <source>
        <dbReference type="Pfam" id="PF04542"/>
    </source>
</evidence>
<evidence type="ECO:0000256" key="4">
    <source>
        <dbReference type="ARBA" id="ARBA00023163"/>
    </source>
</evidence>
<name>A0A840CJG8_9BACT</name>
<dbReference type="Gene3D" id="1.10.1740.10">
    <property type="match status" value="1"/>
</dbReference>
<feature type="domain" description="RNA polymerase sigma factor 70 region 4 type 2" evidence="6">
    <location>
        <begin position="122"/>
        <end position="173"/>
    </location>
</feature>
<dbReference type="NCBIfam" id="TIGR02937">
    <property type="entry name" value="sigma70-ECF"/>
    <property type="match status" value="1"/>
</dbReference>
<dbReference type="InterPro" id="IPR013324">
    <property type="entry name" value="RNA_pol_sigma_r3/r4-like"/>
</dbReference>
<feature type="domain" description="RNA polymerase sigma-70 region 2" evidence="5">
    <location>
        <begin position="23"/>
        <end position="90"/>
    </location>
</feature>
<keyword evidence="4" id="KW-0804">Transcription</keyword>
<dbReference type="Proteomes" id="UP000555103">
    <property type="component" value="Unassembled WGS sequence"/>
</dbReference>
<keyword evidence="3" id="KW-0731">Sigma factor</keyword>
<evidence type="ECO:0000259" key="6">
    <source>
        <dbReference type="Pfam" id="PF08281"/>
    </source>
</evidence>
<dbReference type="InterPro" id="IPR013325">
    <property type="entry name" value="RNA_pol_sigma_r2"/>
</dbReference>
<evidence type="ECO:0000313" key="8">
    <source>
        <dbReference type="Proteomes" id="UP000555103"/>
    </source>
</evidence>
<dbReference type="GO" id="GO:0006352">
    <property type="term" value="P:DNA-templated transcription initiation"/>
    <property type="evidence" value="ECO:0007669"/>
    <property type="project" value="InterPro"/>
</dbReference>
<dbReference type="EMBL" id="JACIEP010000001">
    <property type="protein sequence ID" value="MBB4034158.1"/>
    <property type="molecule type" value="Genomic_DNA"/>
</dbReference>
<dbReference type="Gene3D" id="1.10.10.10">
    <property type="entry name" value="Winged helix-like DNA-binding domain superfamily/Winged helix DNA-binding domain"/>
    <property type="match status" value="1"/>
</dbReference>
<comment type="caution">
    <text evidence="7">The sequence shown here is derived from an EMBL/GenBank/DDBJ whole genome shotgun (WGS) entry which is preliminary data.</text>
</comment>
<dbReference type="RefSeq" id="WP_221232861.1">
    <property type="nucleotide sequence ID" value="NZ_JACIEP010000001.1"/>
</dbReference>
<dbReference type="InterPro" id="IPR014284">
    <property type="entry name" value="RNA_pol_sigma-70_dom"/>
</dbReference>
<dbReference type="Pfam" id="PF04542">
    <property type="entry name" value="Sigma70_r2"/>
    <property type="match status" value="1"/>
</dbReference>
<keyword evidence="8" id="KW-1185">Reference proteome</keyword>
<dbReference type="InterPro" id="IPR013249">
    <property type="entry name" value="RNA_pol_sigma70_r4_t2"/>
</dbReference>
<dbReference type="Pfam" id="PF08281">
    <property type="entry name" value="Sigma70_r4_2"/>
    <property type="match status" value="1"/>
</dbReference>
<dbReference type="SUPFAM" id="SSF88659">
    <property type="entry name" value="Sigma3 and sigma4 domains of RNA polymerase sigma factors"/>
    <property type="match status" value="1"/>
</dbReference>
<comment type="similarity">
    <text evidence="1">Belongs to the sigma-70 factor family. ECF subfamily.</text>
</comment>